<keyword evidence="1" id="KW-0472">Membrane</keyword>
<dbReference type="STRING" id="407036.SAMN05216243_2863"/>
<keyword evidence="3" id="KW-1185">Reference proteome</keyword>
<dbReference type="Proteomes" id="UP000198694">
    <property type="component" value="Unassembled WGS sequence"/>
</dbReference>
<protein>
    <submittedName>
        <fullName evidence="2">Spore coat-associated protein N</fullName>
    </submittedName>
</protein>
<dbReference type="EMBL" id="FNFL01000005">
    <property type="protein sequence ID" value="SDK35597.1"/>
    <property type="molecule type" value="Genomic_DNA"/>
</dbReference>
<reference evidence="2 3" key="1">
    <citation type="submission" date="2016-10" db="EMBL/GenBank/DDBJ databases">
        <authorList>
            <person name="de Groot N.N."/>
        </authorList>
    </citation>
    <scope>NUCLEOTIDE SEQUENCE [LARGE SCALE GENOMIC DNA]</scope>
    <source>
        <strain evidence="2 3">CGMCC 1.6502</strain>
    </source>
</reference>
<accession>A0A1G9B7V1</accession>
<name>A0A1G9B7V1_9BACI</name>
<keyword evidence="1" id="KW-1133">Transmembrane helix</keyword>
<gene>
    <name evidence="2" type="ORF">SAMN05216243_2863</name>
</gene>
<sequence length="205" mass="22483">MSVKKKLGMGVMSAALGISLIGGGTYAYFSDTAETTSTFAAGTLDLNAEPTTIIDVDNLKPGDWMTRSFELQNTGTLDIAEVLLSTDYSVGDAEGDNTEDFGEHIRVNFLWNDDKATIPPNDLLSDDVIYETTLSELKSMSPDAVENHIFIPWLEENDGLVAGDSDTLYVQFEFVDNGEDQNEFQGDSLELTWSFEAHQEAGESR</sequence>
<dbReference type="AlphaFoldDB" id="A0A1G9B7V1"/>
<organism evidence="2 3">
    <name type="scientific">Sediminibacillus albus</name>
    <dbReference type="NCBI Taxonomy" id="407036"/>
    <lineage>
        <taxon>Bacteria</taxon>
        <taxon>Bacillati</taxon>
        <taxon>Bacillota</taxon>
        <taxon>Bacilli</taxon>
        <taxon>Bacillales</taxon>
        <taxon>Bacillaceae</taxon>
        <taxon>Sediminibacillus</taxon>
    </lineage>
</organism>
<evidence type="ECO:0000256" key="1">
    <source>
        <dbReference type="SAM" id="Phobius"/>
    </source>
</evidence>
<dbReference type="InterPro" id="IPR022121">
    <property type="entry name" value="Peptidase_M73_camelysin"/>
</dbReference>
<dbReference type="NCBIfam" id="TIGR04088">
    <property type="entry name" value="cognate_SipW"/>
    <property type="match status" value="1"/>
</dbReference>
<evidence type="ECO:0000313" key="2">
    <source>
        <dbReference type="EMBL" id="SDK35597.1"/>
    </source>
</evidence>
<evidence type="ECO:0000313" key="3">
    <source>
        <dbReference type="Proteomes" id="UP000198694"/>
    </source>
</evidence>
<proteinExistence type="predicted"/>
<dbReference type="Pfam" id="PF12389">
    <property type="entry name" value="Peptidase_M73"/>
    <property type="match status" value="1"/>
</dbReference>
<dbReference type="InterPro" id="IPR023833">
    <property type="entry name" value="Signal_pept_SipW-depend-type"/>
</dbReference>
<keyword evidence="1" id="KW-0812">Transmembrane</keyword>
<dbReference type="RefSeq" id="WP_093215527.1">
    <property type="nucleotide sequence ID" value="NZ_FNFL01000005.1"/>
</dbReference>
<dbReference type="OrthoDB" id="2660939at2"/>
<feature type="transmembrane region" description="Helical" evidence="1">
    <location>
        <begin position="7"/>
        <end position="29"/>
    </location>
</feature>